<dbReference type="Pfam" id="PF13589">
    <property type="entry name" value="HATPase_c_3"/>
    <property type="match status" value="1"/>
</dbReference>
<dbReference type="EMBL" id="CP021330">
    <property type="protein sequence ID" value="AVX05305.1"/>
    <property type="molecule type" value="Genomic_DNA"/>
</dbReference>
<dbReference type="GO" id="GO:0005524">
    <property type="term" value="F:ATP binding"/>
    <property type="evidence" value="ECO:0007669"/>
    <property type="project" value="InterPro"/>
</dbReference>
<keyword evidence="10" id="KW-1185">Reference proteome</keyword>
<dbReference type="GO" id="GO:0006298">
    <property type="term" value="P:mismatch repair"/>
    <property type="evidence" value="ECO:0007669"/>
    <property type="project" value="UniProtKB-UniRule"/>
</dbReference>
<gene>
    <name evidence="5" type="primary">mutL</name>
    <name evidence="9" type="ORF">MXMO3_02794</name>
</gene>
<dbReference type="SUPFAM" id="SSF54211">
    <property type="entry name" value="Ribosomal protein S5 domain 2-like"/>
    <property type="match status" value="1"/>
</dbReference>
<protein>
    <recommendedName>
        <fullName evidence="2 5">DNA mismatch repair protein MutL</fullName>
    </recommendedName>
</protein>
<evidence type="ECO:0000256" key="3">
    <source>
        <dbReference type="ARBA" id="ARBA00022763"/>
    </source>
</evidence>
<reference evidence="9 10" key="1">
    <citation type="submission" date="2017-05" db="EMBL/GenBank/DDBJ databases">
        <title>Genome Analysis of Maritalea myrionectae HL2708#5.</title>
        <authorList>
            <consortium name="Cotde Inc.-PKNU"/>
            <person name="Jang D."/>
            <person name="Oh H.-M."/>
        </authorList>
    </citation>
    <scope>NUCLEOTIDE SEQUENCE [LARGE SCALE GENOMIC DNA]</scope>
    <source>
        <strain evidence="9 10">HL2708#5</strain>
    </source>
</reference>
<dbReference type="NCBIfam" id="NF000953">
    <property type="entry name" value="PRK00095.2-4"/>
    <property type="match status" value="1"/>
</dbReference>
<dbReference type="NCBIfam" id="TIGR00585">
    <property type="entry name" value="mutl"/>
    <property type="match status" value="1"/>
</dbReference>
<dbReference type="SMART" id="SM01340">
    <property type="entry name" value="DNA_mis_repair"/>
    <property type="match status" value="1"/>
</dbReference>
<dbReference type="Pfam" id="PF08676">
    <property type="entry name" value="MutL_C"/>
    <property type="match status" value="1"/>
</dbReference>
<evidence type="ECO:0000256" key="2">
    <source>
        <dbReference type="ARBA" id="ARBA00021975"/>
    </source>
</evidence>
<dbReference type="PANTHER" id="PTHR10073:SF12">
    <property type="entry name" value="DNA MISMATCH REPAIR PROTEIN MLH1"/>
    <property type="match status" value="1"/>
</dbReference>
<dbReference type="SUPFAM" id="SSF55874">
    <property type="entry name" value="ATPase domain of HSP90 chaperone/DNA topoisomerase II/histidine kinase"/>
    <property type="match status" value="1"/>
</dbReference>
<dbReference type="SMART" id="SM00853">
    <property type="entry name" value="MutL_C"/>
    <property type="match status" value="1"/>
</dbReference>
<dbReference type="KEGG" id="mmyr:MXMO3_02794"/>
<evidence type="ECO:0000259" key="8">
    <source>
        <dbReference type="SMART" id="SM01340"/>
    </source>
</evidence>
<dbReference type="GO" id="GO:0030983">
    <property type="term" value="F:mismatched DNA binding"/>
    <property type="evidence" value="ECO:0007669"/>
    <property type="project" value="InterPro"/>
</dbReference>
<dbReference type="PROSITE" id="PS00058">
    <property type="entry name" value="DNA_MISMATCH_REPAIR_1"/>
    <property type="match status" value="1"/>
</dbReference>
<dbReference type="Gene3D" id="3.30.1370.100">
    <property type="entry name" value="MutL, C-terminal domain, regulatory subdomain"/>
    <property type="match status" value="1"/>
</dbReference>
<feature type="compositionally biased region" description="Polar residues" evidence="6">
    <location>
        <begin position="383"/>
        <end position="392"/>
    </location>
</feature>
<dbReference type="InterPro" id="IPR042120">
    <property type="entry name" value="MutL_C_dimsub"/>
</dbReference>
<dbReference type="Gene3D" id="3.30.565.10">
    <property type="entry name" value="Histidine kinase-like ATPase, C-terminal domain"/>
    <property type="match status" value="1"/>
</dbReference>
<evidence type="ECO:0000256" key="6">
    <source>
        <dbReference type="SAM" id="MobiDB-lite"/>
    </source>
</evidence>
<dbReference type="InterPro" id="IPR042121">
    <property type="entry name" value="MutL_C_regsub"/>
</dbReference>
<evidence type="ECO:0000256" key="5">
    <source>
        <dbReference type="HAMAP-Rule" id="MF_00149"/>
    </source>
</evidence>
<proteinExistence type="inferred from homology"/>
<dbReference type="CDD" id="cd16926">
    <property type="entry name" value="HATPase_MutL-MLH-PMS-like"/>
    <property type="match status" value="1"/>
</dbReference>
<dbReference type="InterPro" id="IPR014790">
    <property type="entry name" value="MutL_C"/>
</dbReference>
<dbReference type="Gene3D" id="3.30.230.10">
    <property type="match status" value="1"/>
</dbReference>
<dbReference type="CDD" id="cd00782">
    <property type="entry name" value="MutL_Trans"/>
    <property type="match status" value="1"/>
</dbReference>
<dbReference type="InterPro" id="IPR002099">
    <property type="entry name" value="MutL/Mlh/PMS"/>
</dbReference>
<dbReference type="InterPro" id="IPR020667">
    <property type="entry name" value="DNA_mismatch_repair_MutL"/>
</dbReference>
<evidence type="ECO:0000256" key="4">
    <source>
        <dbReference type="ARBA" id="ARBA00023204"/>
    </source>
</evidence>
<dbReference type="GO" id="GO:0016887">
    <property type="term" value="F:ATP hydrolysis activity"/>
    <property type="evidence" value="ECO:0007669"/>
    <property type="project" value="InterPro"/>
</dbReference>
<dbReference type="PANTHER" id="PTHR10073">
    <property type="entry name" value="DNA MISMATCH REPAIR PROTEIN MLH, PMS, MUTL"/>
    <property type="match status" value="1"/>
</dbReference>
<feature type="region of interest" description="Disordered" evidence="6">
    <location>
        <begin position="383"/>
        <end position="407"/>
    </location>
</feature>
<sequence>MRIRQLPNDLVNKIAAGEVIERPASIVKELVENALDAGATRIAITTSAGGKSLIRIEDNGSGMGEEDLRLSVERHATSKLPEDDLDHIQTLGFRGEALASISAVADLRIATRPQDAELGLQLRFIDGEAVISPSPMPHGTVIEVRELFKNVPARLKFLKSDRAETNAITDVMKRLAMSQPHVHFILSGSDRQTLNWPAQPMSDVEDDFQGDKNRLGQILGLDFAQNAVPIDYQRGPVLVRGMAALPTYTKANSLSQFYFVNGRPVRDKVLLGALRGAYADFLHRDRFPVAAVFVNMPSQDLDVNVHPAKAEVRFRDPGLVRAAVIRGVMNALDAAGFRASKTVSDATLSAFQPGGGPAQQPPASASPYVAPNATGDGFAMPHQQQWANTSPTGFAPPPQSDAPRMHDVHQPSARMEVAPDLPPENDDFPLGSARAQLFENYIVAQGPDSLIVVDQHAAHERLVYERFKKELSDGPVPAQRQLIPVVIELTEEDCDRLEEAQEELAQVGLGVERFGPRAIAVHETPAILKHPNVQKLVNDVADQLAEWDNISIVRERLEEVAARMACHGSVRSGRRLRAEEMNVLLRDMEATPHSGQCIHGRPTYVELKKADIERLFGRR</sequence>
<dbReference type="GO" id="GO:0032300">
    <property type="term" value="C:mismatch repair complex"/>
    <property type="evidence" value="ECO:0007669"/>
    <property type="project" value="InterPro"/>
</dbReference>
<dbReference type="InterPro" id="IPR020568">
    <property type="entry name" value="Ribosomal_Su5_D2-typ_SF"/>
</dbReference>
<evidence type="ECO:0000313" key="10">
    <source>
        <dbReference type="Proteomes" id="UP000258927"/>
    </source>
</evidence>
<dbReference type="FunFam" id="3.30.565.10:FF:000003">
    <property type="entry name" value="DNA mismatch repair endonuclease MutL"/>
    <property type="match status" value="1"/>
</dbReference>
<keyword evidence="3 5" id="KW-0227">DNA damage</keyword>
<dbReference type="InterPro" id="IPR014762">
    <property type="entry name" value="DNA_mismatch_repair_CS"/>
</dbReference>
<feature type="domain" description="MutL C-terminal dimerisation" evidence="7">
    <location>
        <begin position="433"/>
        <end position="576"/>
    </location>
</feature>
<comment type="similarity">
    <text evidence="1 5">Belongs to the DNA mismatch repair MutL/HexB family.</text>
</comment>
<evidence type="ECO:0000256" key="1">
    <source>
        <dbReference type="ARBA" id="ARBA00006082"/>
    </source>
</evidence>
<evidence type="ECO:0000259" key="7">
    <source>
        <dbReference type="SMART" id="SM00853"/>
    </source>
</evidence>
<feature type="domain" description="DNA mismatch repair protein S5" evidence="8">
    <location>
        <begin position="215"/>
        <end position="333"/>
    </location>
</feature>
<dbReference type="InterPro" id="IPR037198">
    <property type="entry name" value="MutL_C_sf"/>
</dbReference>
<keyword evidence="4 5" id="KW-0234">DNA repair</keyword>
<dbReference type="InterPro" id="IPR038973">
    <property type="entry name" value="MutL/Mlh/Pms-like"/>
</dbReference>
<dbReference type="AlphaFoldDB" id="A0A2R4MH61"/>
<dbReference type="STRING" id="1122213.GCA_000423365_00429"/>
<comment type="function">
    <text evidence="5">This protein is involved in the repair of mismatches in DNA. It is required for dam-dependent methyl-directed DNA mismatch repair. May act as a 'molecular matchmaker', a protein that promotes the formation of a stable complex between two or more DNA-binding proteins in an ATP-dependent manner without itself being part of a final effector complex.</text>
</comment>
<accession>A0A2R4MH61</accession>
<name>A0A2R4MH61_9HYPH</name>
<dbReference type="HAMAP" id="MF_00149">
    <property type="entry name" value="DNA_mis_repair"/>
    <property type="match status" value="1"/>
</dbReference>
<dbReference type="SUPFAM" id="SSF118116">
    <property type="entry name" value="DNA mismatch repair protein MutL"/>
    <property type="match status" value="1"/>
</dbReference>
<dbReference type="InterPro" id="IPR013507">
    <property type="entry name" value="DNA_mismatch_S5_2-like"/>
</dbReference>
<dbReference type="Gene3D" id="3.30.1540.20">
    <property type="entry name" value="MutL, C-terminal domain, dimerisation subdomain"/>
    <property type="match status" value="1"/>
</dbReference>
<dbReference type="GO" id="GO:0140664">
    <property type="term" value="F:ATP-dependent DNA damage sensor activity"/>
    <property type="evidence" value="ECO:0007669"/>
    <property type="project" value="InterPro"/>
</dbReference>
<dbReference type="Proteomes" id="UP000258927">
    <property type="component" value="Chromosome"/>
</dbReference>
<dbReference type="RefSeq" id="WP_117396241.1">
    <property type="nucleotide sequence ID" value="NZ_CP021330.1"/>
</dbReference>
<evidence type="ECO:0000313" key="9">
    <source>
        <dbReference type="EMBL" id="AVX05305.1"/>
    </source>
</evidence>
<dbReference type="Pfam" id="PF01119">
    <property type="entry name" value="DNA_mis_repair"/>
    <property type="match status" value="1"/>
</dbReference>
<dbReference type="InterPro" id="IPR014721">
    <property type="entry name" value="Ribsml_uS5_D2-typ_fold_subgr"/>
</dbReference>
<dbReference type="InterPro" id="IPR036890">
    <property type="entry name" value="HATPase_C_sf"/>
</dbReference>
<organism evidence="9 10">
    <name type="scientific">Maritalea myrionectae</name>
    <dbReference type="NCBI Taxonomy" id="454601"/>
    <lineage>
        <taxon>Bacteria</taxon>
        <taxon>Pseudomonadati</taxon>
        <taxon>Pseudomonadota</taxon>
        <taxon>Alphaproteobacteria</taxon>
        <taxon>Hyphomicrobiales</taxon>
        <taxon>Devosiaceae</taxon>
        <taxon>Maritalea</taxon>
    </lineage>
</organism>